<evidence type="ECO:0000256" key="2">
    <source>
        <dbReference type="SAM" id="Phobius"/>
    </source>
</evidence>
<gene>
    <name evidence="3" type="ORF">CGLY_00825</name>
</gene>
<keyword evidence="2" id="KW-0472">Membrane</keyword>
<dbReference type="eggNOG" id="ENOG5030IPI">
    <property type="taxonomic scope" value="Bacteria"/>
</dbReference>
<dbReference type="AlphaFoldDB" id="X5DHU3"/>
<feature type="transmembrane region" description="Helical" evidence="2">
    <location>
        <begin position="235"/>
        <end position="252"/>
    </location>
</feature>
<organism evidence="3 4">
    <name type="scientific">Corynebacterium glyciniphilum AJ 3170</name>
    <dbReference type="NCBI Taxonomy" id="1404245"/>
    <lineage>
        <taxon>Bacteria</taxon>
        <taxon>Bacillati</taxon>
        <taxon>Actinomycetota</taxon>
        <taxon>Actinomycetes</taxon>
        <taxon>Mycobacteriales</taxon>
        <taxon>Corynebacteriaceae</taxon>
        <taxon>Corynebacterium</taxon>
    </lineage>
</organism>
<feature type="compositionally biased region" description="Basic and acidic residues" evidence="1">
    <location>
        <begin position="69"/>
        <end position="83"/>
    </location>
</feature>
<dbReference type="Proteomes" id="UP000023703">
    <property type="component" value="Chromosome"/>
</dbReference>
<proteinExistence type="predicted"/>
<dbReference type="STRING" id="1404245.CGLY_00825"/>
<name>X5DHU3_9CORY</name>
<keyword evidence="2" id="KW-0812">Transmembrane</keyword>
<evidence type="ECO:0000313" key="4">
    <source>
        <dbReference type="Proteomes" id="UP000023703"/>
    </source>
</evidence>
<keyword evidence="4" id="KW-1185">Reference proteome</keyword>
<keyword evidence="2" id="KW-1133">Transmembrane helix</keyword>
<evidence type="ECO:0000256" key="1">
    <source>
        <dbReference type="SAM" id="MobiDB-lite"/>
    </source>
</evidence>
<reference evidence="3 4" key="1">
    <citation type="journal article" date="2015" name="Int. J. Syst. Evol. Microbiol.">
        <title>Revisiting Corynebacterium glyciniphilum (ex Kubota et al., 1972) sp. nov., nom. rev., isolated from putrefied banana.</title>
        <authorList>
            <person name="Al-Dilaimi A."/>
            <person name="Bednarz H."/>
            <person name="Lomker A."/>
            <person name="Niehaus K."/>
            <person name="Kalinowski J."/>
            <person name="Ruckert C."/>
        </authorList>
    </citation>
    <scope>NUCLEOTIDE SEQUENCE [LARGE SCALE GENOMIC DNA]</scope>
    <source>
        <strain evidence="3">AJ 3170</strain>
    </source>
</reference>
<protein>
    <submittedName>
        <fullName evidence="3">Putative membrane protein</fullName>
    </submittedName>
</protein>
<accession>X5DHU3</accession>
<dbReference type="HOGENOM" id="CLU_857157_0_0_11"/>
<dbReference type="KEGG" id="cgy:CGLY_00825"/>
<feature type="transmembrane region" description="Helical" evidence="2">
    <location>
        <begin position="146"/>
        <end position="171"/>
    </location>
</feature>
<dbReference type="EMBL" id="CP006842">
    <property type="protein sequence ID" value="AHW62613.1"/>
    <property type="molecule type" value="Genomic_DNA"/>
</dbReference>
<sequence length="306" mass="34270">MTVETWSIIHPSLGRIEVSTGTEDELRVLDPGFPQGKEGKQSSDSPRLLVRVGDTVVARKKSLTNTKIDLSEKTLDDPEKRPAPGEYSHQETVLKPFLEIESNWADTWVRSITVRIRDTAVLLDAPVGSRAGKRQQAMERSAFKRWLYPLLGGVGKGGWALGVIILGPLVVRLLQRLWQWLSPYLPDWEINLPSIPWPDINLPSINLPSIPWPDITLPSWDAPWWVEFLAEYSKVWVPVLIGIGIGIVTIRNHRRSERTKREWEETQAAGTDAARADIAATLHAPATRAAHVFRARIGQLAGQEGQ</sequence>
<dbReference type="RefSeq" id="WP_052539403.1">
    <property type="nucleotide sequence ID" value="NZ_CP006842.1"/>
</dbReference>
<evidence type="ECO:0000313" key="3">
    <source>
        <dbReference type="EMBL" id="AHW62613.1"/>
    </source>
</evidence>
<feature type="region of interest" description="Disordered" evidence="1">
    <location>
        <begin position="69"/>
        <end position="88"/>
    </location>
</feature>